<keyword evidence="2" id="KW-0964">Secreted</keyword>
<feature type="domain" description="Gram-positive cocci surface proteins LPxTG" evidence="6">
    <location>
        <begin position="245"/>
        <end position="281"/>
    </location>
</feature>
<evidence type="ECO:0000256" key="3">
    <source>
        <dbReference type="ARBA" id="ARBA00022729"/>
    </source>
</evidence>
<sequence>MIYTPIQGSVVITYIDDTTGKILHNVIVNGNDGTLVNYDPQPLIKQYEKAGYQLVHDGYPTNVMFSNQQQHFEIHFDEGMITYTPSNNPRHLDLTHTFTRTVNYVDHNGQYLLPSIVQTLTFTRTATLNQVTGQLTYSAWYLVTNNLPMITVPDIVGYTHQLKVIAALAAVTANEPDQVVNVLYTPLPGKPATLPLTTDLQPVTATINGIPVVPVNNVVKPVQSCYVPEQVTTPHGNLHTTSTRLPQTGDHHEDDLWLGLALLGASISLMLGLAIDHKRSK</sequence>
<keyword evidence="1" id="KW-0134">Cell wall</keyword>
<evidence type="ECO:0000256" key="5">
    <source>
        <dbReference type="SAM" id="Phobius"/>
    </source>
</evidence>
<name>A0A948TIB7_9LACO</name>
<evidence type="ECO:0000259" key="6">
    <source>
        <dbReference type="PROSITE" id="PS50847"/>
    </source>
</evidence>
<accession>A0A948TIB7</accession>
<dbReference type="EMBL" id="JAHLFS010000006">
    <property type="protein sequence ID" value="MBU3851154.1"/>
    <property type="molecule type" value="Genomic_DNA"/>
</dbReference>
<dbReference type="InterPro" id="IPR019931">
    <property type="entry name" value="LPXTG_anchor"/>
</dbReference>
<evidence type="ECO:0000256" key="4">
    <source>
        <dbReference type="ARBA" id="ARBA00023088"/>
    </source>
</evidence>
<dbReference type="Gene3D" id="2.60.40.4300">
    <property type="match status" value="1"/>
</dbReference>
<keyword evidence="3" id="KW-0732">Signal</keyword>
<dbReference type="Pfam" id="PF17966">
    <property type="entry name" value="Muc_B2"/>
    <property type="match status" value="1"/>
</dbReference>
<proteinExistence type="predicted"/>
<dbReference type="AlphaFoldDB" id="A0A948TIB7"/>
<evidence type="ECO:0000256" key="2">
    <source>
        <dbReference type="ARBA" id="ARBA00022525"/>
    </source>
</evidence>
<dbReference type="Gene3D" id="3.10.20.470">
    <property type="match status" value="1"/>
</dbReference>
<organism evidence="7 8">
    <name type="scientific">Candidatus Paralactobacillus gallistercoris</name>
    <dbReference type="NCBI Taxonomy" id="2838724"/>
    <lineage>
        <taxon>Bacteria</taxon>
        <taxon>Bacillati</taxon>
        <taxon>Bacillota</taxon>
        <taxon>Bacilli</taxon>
        <taxon>Lactobacillales</taxon>
        <taxon>Lactobacillaceae</taxon>
        <taxon>Lactobacillus</taxon>
    </lineage>
</organism>
<gene>
    <name evidence="7" type="ORF">H9901_00355</name>
</gene>
<dbReference type="PROSITE" id="PS50847">
    <property type="entry name" value="GRAM_POS_ANCHORING"/>
    <property type="match status" value="1"/>
</dbReference>
<evidence type="ECO:0000313" key="7">
    <source>
        <dbReference type="EMBL" id="MBU3851154.1"/>
    </source>
</evidence>
<keyword evidence="5" id="KW-1133">Transmembrane helix</keyword>
<dbReference type="InterPro" id="IPR041495">
    <property type="entry name" value="Mub_B2"/>
</dbReference>
<dbReference type="Proteomes" id="UP000777303">
    <property type="component" value="Unassembled WGS sequence"/>
</dbReference>
<keyword evidence="4" id="KW-0572">Peptidoglycan-anchor</keyword>
<dbReference type="InterPro" id="IPR041558">
    <property type="entry name" value="MucBP_2"/>
</dbReference>
<dbReference type="Pfam" id="PF17965">
    <property type="entry name" value="MucBP_2"/>
    <property type="match status" value="1"/>
</dbReference>
<keyword evidence="5" id="KW-0812">Transmembrane</keyword>
<keyword evidence="5" id="KW-0472">Membrane</keyword>
<evidence type="ECO:0000256" key="1">
    <source>
        <dbReference type="ARBA" id="ARBA00022512"/>
    </source>
</evidence>
<comment type="caution">
    <text evidence="7">The sequence shown here is derived from an EMBL/GenBank/DDBJ whole genome shotgun (WGS) entry which is preliminary data.</text>
</comment>
<feature type="transmembrane region" description="Helical" evidence="5">
    <location>
        <begin position="256"/>
        <end position="275"/>
    </location>
</feature>
<reference evidence="7" key="1">
    <citation type="journal article" date="2021" name="PeerJ">
        <title>Extensive microbial diversity within the chicken gut microbiome revealed by metagenomics and culture.</title>
        <authorList>
            <person name="Gilroy R."/>
            <person name="Ravi A."/>
            <person name="Getino M."/>
            <person name="Pursley I."/>
            <person name="Horton D.L."/>
            <person name="Alikhan N.F."/>
            <person name="Baker D."/>
            <person name="Gharbi K."/>
            <person name="Hall N."/>
            <person name="Watson M."/>
            <person name="Adriaenssens E.M."/>
            <person name="Foster-Nyarko E."/>
            <person name="Jarju S."/>
            <person name="Secka A."/>
            <person name="Antonio M."/>
            <person name="Oren A."/>
            <person name="Chaudhuri R.R."/>
            <person name="La Ragione R."/>
            <person name="Hildebrand F."/>
            <person name="Pallen M.J."/>
        </authorList>
    </citation>
    <scope>NUCLEOTIDE SEQUENCE</scope>
    <source>
        <strain evidence="7">F6-6636</strain>
    </source>
</reference>
<reference evidence="7" key="2">
    <citation type="submission" date="2021-04" db="EMBL/GenBank/DDBJ databases">
        <authorList>
            <person name="Gilroy R."/>
        </authorList>
    </citation>
    <scope>NUCLEOTIDE SEQUENCE</scope>
    <source>
        <strain evidence="7">F6-6636</strain>
    </source>
</reference>
<protein>
    <recommendedName>
        <fullName evidence="6">Gram-positive cocci surface proteins LPxTG domain-containing protein</fullName>
    </recommendedName>
</protein>
<evidence type="ECO:0000313" key="8">
    <source>
        <dbReference type="Proteomes" id="UP000777303"/>
    </source>
</evidence>